<protein>
    <submittedName>
        <fullName evidence="6">Scaffoldin C</fullName>
    </submittedName>
</protein>
<organism evidence="6">
    <name type="scientific">Ruminococcus flavefaciens</name>
    <dbReference type="NCBI Taxonomy" id="1265"/>
    <lineage>
        <taxon>Bacteria</taxon>
        <taxon>Bacillati</taxon>
        <taxon>Bacillota</taxon>
        <taxon>Clostridia</taxon>
        <taxon>Eubacteriales</taxon>
        <taxon>Oscillospiraceae</taxon>
        <taxon>Ruminococcus</taxon>
    </lineage>
</organism>
<dbReference type="Pfam" id="PF00963">
    <property type="entry name" value="Cohesin"/>
    <property type="match status" value="1"/>
</dbReference>
<dbReference type="InterPro" id="IPR002102">
    <property type="entry name" value="Cohesin_dom"/>
</dbReference>
<dbReference type="Gene3D" id="1.10.1330.10">
    <property type="entry name" value="Dockerin domain"/>
    <property type="match status" value="1"/>
</dbReference>
<dbReference type="InterPro" id="IPR016134">
    <property type="entry name" value="Dockerin_dom"/>
</dbReference>
<accession>G9FET9</accession>
<dbReference type="SUPFAM" id="SSF49384">
    <property type="entry name" value="Carbohydrate-binding domain"/>
    <property type="match status" value="1"/>
</dbReference>
<dbReference type="GO" id="GO:0005576">
    <property type="term" value="C:extracellular region"/>
    <property type="evidence" value="ECO:0007669"/>
    <property type="project" value="UniProtKB-SubCell"/>
</dbReference>
<keyword evidence="3" id="KW-0677">Repeat</keyword>
<feature type="signal peptide" evidence="4">
    <location>
        <begin position="1"/>
        <end position="26"/>
    </location>
</feature>
<dbReference type="InterPro" id="IPR008965">
    <property type="entry name" value="CBM2/CBM3_carb-bd_dom_sf"/>
</dbReference>
<dbReference type="CDD" id="cd08548">
    <property type="entry name" value="Type_I_cohesin_like"/>
    <property type="match status" value="1"/>
</dbReference>
<gene>
    <name evidence="6" type="primary">scaC</name>
</gene>
<dbReference type="GO" id="GO:0000272">
    <property type="term" value="P:polysaccharide catabolic process"/>
    <property type="evidence" value="ECO:0007669"/>
    <property type="project" value="InterPro"/>
</dbReference>
<keyword evidence="2" id="KW-0964">Secreted</keyword>
<dbReference type="SUPFAM" id="SSF63446">
    <property type="entry name" value="Type I dockerin domain"/>
    <property type="match status" value="1"/>
</dbReference>
<comment type="subcellular location">
    <subcellularLocation>
        <location evidence="1">Secreted</location>
    </subcellularLocation>
</comment>
<sequence>MKTKKVVVGAIAATMLSLSVCPIAPAAAAGETVQISVSKAEAEAGKQFTVDVSLADIPSTGIATLDFAIEFDNKVITIDEVKVGASAKTGADSADSTGEVPVFDSAVYNDEGFVELLWTTGLDDSSYYMKKDGVFCTITGTVASTAAEGKVADLKVVPSKRNLNPDSSDKLTSISCGYFNGDEKVSYTVKANDGSVTVGSEDKFPRGDANCSGEVKMNDAVLIMQMVANADAYGTEGTDSTHITEKGYKLADVAGGDNDKGGDGVTSRDALRIQEYLIGKVTEL</sequence>
<feature type="domain" description="Dockerin" evidence="5">
    <location>
        <begin position="202"/>
        <end position="284"/>
    </location>
</feature>
<name>G9FET9_RUMFL</name>
<evidence type="ECO:0000313" key="6">
    <source>
        <dbReference type="EMBL" id="AEV59104.1"/>
    </source>
</evidence>
<keyword evidence="4" id="KW-0732">Signal</keyword>
<dbReference type="GO" id="GO:0030246">
    <property type="term" value="F:carbohydrate binding"/>
    <property type="evidence" value="ECO:0007669"/>
    <property type="project" value="InterPro"/>
</dbReference>
<dbReference type="AlphaFoldDB" id="G9FET9"/>
<evidence type="ECO:0000256" key="4">
    <source>
        <dbReference type="SAM" id="SignalP"/>
    </source>
</evidence>
<evidence type="ECO:0000259" key="5">
    <source>
        <dbReference type="PROSITE" id="PS51766"/>
    </source>
</evidence>
<proteinExistence type="predicted"/>
<dbReference type="EMBL" id="JN109939">
    <property type="protein sequence ID" value="AEV59104.1"/>
    <property type="molecule type" value="Genomic_DNA"/>
</dbReference>
<dbReference type="PROSITE" id="PS51766">
    <property type="entry name" value="DOCKERIN"/>
    <property type="match status" value="1"/>
</dbReference>
<dbReference type="Gene3D" id="2.60.40.680">
    <property type="match status" value="1"/>
</dbReference>
<feature type="chain" id="PRO_5003522043" evidence="4">
    <location>
        <begin position="27"/>
        <end position="284"/>
    </location>
</feature>
<evidence type="ECO:0000256" key="2">
    <source>
        <dbReference type="ARBA" id="ARBA00022525"/>
    </source>
</evidence>
<dbReference type="InterPro" id="IPR036439">
    <property type="entry name" value="Dockerin_dom_sf"/>
</dbReference>
<evidence type="ECO:0000256" key="3">
    <source>
        <dbReference type="ARBA" id="ARBA00022737"/>
    </source>
</evidence>
<reference evidence="6" key="1">
    <citation type="journal article" date="2011" name="PLoS ONE">
        <title>Cellulosomics, a Gene-Centric Approach to Investigating the Intraspecific Diversity and Adaptation of Ruminococcus flavefaciens within the Rumen.</title>
        <authorList>
            <person name="Brulc J.M."/>
            <person name="Yeoman C.J."/>
            <person name="Wilson M.K."/>
            <person name="Berg Miller M.E."/>
            <person name="Jeraldo P."/>
            <person name="Jindou S."/>
            <person name="Goldenfeld N."/>
            <person name="Flint H.J."/>
            <person name="Lamed R."/>
            <person name="Borovok I."/>
            <person name="Vodovnik M."/>
            <person name="Nelson K.E."/>
            <person name="Bayer E.A."/>
            <person name="White B.A."/>
        </authorList>
    </citation>
    <scope>NUCLEOTIDE SEQUENCE</scope>
    <source>
        <strain evidence="6">EH640P382</strain>
    </source>
</reference>
<evidence type="ECO:0000256" key="1">
    <source>
        <dbReference type="ARBA" id="ARBA00004613"/>
    </source>
</evidence>